<reference evidence="2" key="1">
    <citation type="submission" date="2017-09" db="EMBL/GenBank/DDBJ databases">
        <title>Depth-based differentiation of microbial function through sediment-hosted aquifers and enrichment of novel symbionts in the deep terrestrial subsurface.</title>
        <authorList>
            <person name="Probst A.J."/>
            <person name="Ladd B."/>
            <person name="Jarett J.K."/>
            <person name="Geller-Mcgrath D.E."/>
            <person name="Sieber C.M.K."/>
            <person name="Emerson J.B."/>
            <person name="Anantharaman K."/>
            <person name="Thomas B.C."/>
            <person name="Malmstrom R."/>
            <person name="Stieglmeier M."/>
            <person name="Klingl A."/>
            <person name="Woyke T."/>
            <person name="Ryan C.M."/>
            <person name="Banfield J.F."/>
        </authorList>
    </citation>
    <scope>NUCLEOTIDE SEQUENCE [LARGE SCALE GENOMIC DNA]</scope>
</reference>
<evidence type="ECO:0000313" key="1">
    <source>
        <dbReference type="EMBL" id="PJA47078.1"/>
    </source>
</evidence>
<protein>
    <submittedName>
        <fullName evidence="1">Uncharacterized protein</fullName>
    </submittedName>
</protein>
<dbReference type="EMBL" id="PFWT01000002">
    <property type="protein sequence ID" value="PJA47078.1"/>
    <property type="molecule type" value="Genomic_DNA"/>
</dbReference>
<sequence length="347" mass="39301">MERGPRPPEFYKKAKRMLSYAGAVLALGATEPGCNPNEAESASLKSSQSLEAERGEVRIEKLKAELENLPAFETNHAYFDNNPDFFKPINHGTFSDSEKQQRTERLPNGALIFHDIGLDFYKVKPGDSIGKIKHKLTEYAEYAYLNNQRRKIISFNIPDTEVPAGDWIPIPLENKDRHVSDLQFAEYSRQALLEILDDPKYASDVADILDKISISELQASMIAIAKQESSNSARSPIGTFGYHKYEPKYHSFSYGPMHILMSGDGLTARHNLNMSEGQVNHPKNAVKLFLAFMVEKSHGRPEKFFPLDQHAESFATFYNGKYWKSSNPNYADNIGEYYKDAMSKLSK</sequence>
<evidence type="ECO:0000313" key="2">
    <source>
        <dbReference type="Proteomes" id="UP000231263"/>
    </source>
</evidence>
<name>A0A2M7XGS7_9BACT</name>
<gene>
    <name evidence="1" type="ORF">CO173_00235</name>
</gene>
<organism evidence="1 2">
    <name type="scientific">Candidatus Uhrbacteria bacterium CG_4_9_14_3_um_filter_41_35</name>
    <dbReference type="NCBI Taxonomy" id="1975034"/>
    <lineage>
        <taxon>Bacteria</taxon>
        <taxon>Candidatus Uhriibacteriota</taxon>
    </lineage>
</organism>
<proteinExistence type="predicted"/>
<dbReference type="AlphaFoldDB" id="A0A2M7XGS7"/>
<accession>A0A2M7XGS7</accession>
<dbReference type="Proteomes" id="UP000231263">
    <property type="component" value="Unassembled WGS sequence"/>
</dbReference>
<comment type="caution">
    <text evidence="1">The sequence shown here is derived from an EMBL/GenBank/DDBJ whole genome shotgun (WGS) entry which is preliminary data.</text>
</comment>